<dbReference type="Proteomes" id="UP000268162">
    <property type="component" value="Unassembled WGS sequence"/>
</dbReference>
<feature type="compositionally biased region" description="Polar residues" evidence="1">
    <location>
        <begin position="17"/>
        <end position="36"/>
    </location>
</feature>
<feature type="region of interest" description="Disordered" evidence="1">
    <location>
        <begin position="248"/>
        <end position="336"/>
    </location>
</feature>
<reference evidence="3" key="1">
    <citation type="journal article" date="2018" name="Nat. Microbiol.">
        <title>Leveraging single-cell genomics to expand the fungal tree of life.</title>
        <authorList>
            <person name="Ahrendt S.R."/>
            <person name="Quandt C.A."/>
            <person name="Ciobanu D."/>
            <person name="Clum A."/>
            <person name="Salamov A."/>
            <person name="Andreopoulos B."/>
            <person name="Cheng J.F."/>
            <person name="Woyke T."/>
            <person name="Pelin A."/>
            <person name="Henrissat B."/>
            <person name="Reynolds N.K."/>
            <person name="Benny G.L."/>
            <person name="Smith M.E."/>
            <person name="James T.Y."/>
            <person name="Grigoriev I.V."/>
        </authorList>
    </citation>
    <scope>NUCLEOTIDE SEQUENCE [LARGE SCALE GENOMIC DNA]</scope>
    <source>
        <strain evidence="3">RSA 468</strain>
    </source>
</reference>
<feature type="compositionally biased region" description="Polar residues" evidence="1">
    <location>
        <begin position="306"/>
        <end position="317"/>
    </location>
</feature>
<gene>
    <name evidence="2" type="ORF">BJ085DRAFT_40825</name>
</gene>
<name>A0A4P9ZWF3_9FUNG</name>
<feature type="region of interest" description="Disordered" evidence="1">
    <location>
        <begin position="1"/>
        <end position="64"/>
    </location>
</feature>
<evidence type="ECO:0000313" key="2">
    <source>
        <dbReference type="EMBL" id="RKP37291.1"/>
    </source>
</evidence>
<proteinExistence type="predicted"/>
<dbReference type="AlphaFoldDB" id="A0A4P9ZWF3"/>
<organism evidence="2 3">
    <name type="scientific">Dimargaris cristalligena</name>
    <dbReference type="NCBI Taxonomy" id="215637"/>
    <lineage>
        <taxon>Eukaryota</taxon>
        <taxon>Fungi</taxon>
        <taxon>Fungi incertae sedis</taxon>
        <taxon>Zoopagomycota</taxon>
        <taxon>Kickxellomycotina</taxon>
        <taxon>Dimargaritomycetes</taxon>
        <taxon>Dimargaritales</taxon>
        <taxon>Dimargaritaceae</taxon>
        <taxon>Dimargaris</taxon>
    </lineage>
</organism>
<evidence type="ECO:0000313" key="3">
    <source>
        <dbReference type="Proteomes" id="UP000268162"/>
    </source>
</evidence>
<keyword evidence="3" id="KW-1185">Reference proteome</keyword>
<protein>
    <submittedName>
        <fullName evidence="2">Uncharacterized protein</fullName>
    </submittedName>
</protein>
<feature type="compositionally biased region" description="Basic and acidic residues" evidence="1">
    <location>
        <begin position="287"/>
        <end position="301"/>
    </location>
</feature>
<feature type="compositionally biased region" description="Low complexity" evidence="1">
    <location>
        <begin position="248"/>
        <end position="263"/>
    </location>
</feature>
<evidence type="ECO:0000256" key="1">
    <source>
        <dbReference type="SAM" id="MobiDB-lite"/>
    </source>
</evidence>
<sequence length="336" mass="37725">MPDFSPLFPDLPGEDPTFNQSCEGSEVEPSSSSRYVSPQPGEVTSVHPGSPDPGHANDTSRVEDSCRRPYGECTRCLMSCRPPLKYRGRATKGFLEEFERFAFAISMPKDRHLDYLSKYVSKRLRVALNNLFTERDDWSRVRQYLLATEYFDEGAAYARRYRAFRELVRKKPSSKKLVPTLIQFGAVAELLPTVSSDEKIRLLCRAIPSWFMRHAYCQSIAPEPQFGDIFPRVLHYARIQTRFLGVLRSGDSDSSSDSGTGSDSDSDSQSDSDSDSDESESEDSDYDDRSSRRSRAKEPRGVRVQHQGTSTESTAKSPSVRVHQGTSTNSTPDGRA</sequence>
<dbReference type="EMBL" id="ML002514">
    <property type="protein sequence ID" value="RKP37291.1"/>
    <property type="molecule type" value="Genomic_DNA"/>
</dbReference>
<feature type="compositionally biased region" description="Acidic residues" evidence="1">
    <location>
        <begin position="264"/>
        <end position="286"/>
    </location>
</feature>
<accession>A0A4P9ZWF3</accession>
<feature type="compositionally biased region" description="Polar residues" evidence="1">
    <location>
        <begin position="324"/>
        <end position="336"/>
    </location>
</feature>